<evidence type="ECO:0000313" key="2">
    <source>
        <dbReference type="Proteomes" id="UP001162060"/>
    </source>
</evidence>
<sequence length="68" mass="6556">MKGARGPGFGLEDAQPLAKVDALSTAAAAISASPVAAEACGGSPRADDDGLQGKLICSGKLDGGSDLK</sequence>
<dbReference type="EMBL" id="CAKLBY020000259">
    <property type="protein sequence ID" value="CAK7940928.1"/>
    <property type="molecule type" value="Genomic_DNA"/>
</dbReference>
<dbReference type="Proteomes" id="UP001162060">
    <property type="component" value="Unassembled WGS sequence"/>
</dbReference>
<organism evidence="1 2">
    <name type="scientific">Peronospora matthiolae</name>
    <dbReference type="NCBI Taxonomy" id="2874970"/>
    <lineage>
        <taxon>Eukaryota</taxon>
        <taxon>Sar</taxon>
        <taxon>Stramenopiles</taxon>
        <taxon>Oomycota</taxon>
        <taxon>Peronosporomycetes</taxon>
        <taxon>Peronosporales</taxon>
        <taxon>Peronosporaceae</taxon>
        <taxon>Peronospora</taxon>
    </lineage>
</organism>
<reference evidence="1" key="1">
    <citation type="submission" date="2024-01" db="EMBL/GenBank/DDBJ databases">
        <authorList>
            <person name="Webb A."/>
        </authorList>
    </citation>
    <scope>NUCLEOTIDE SEQUENCE</scope>
    <source>
        <strain evidence="1">Pm1</strain>
    </source>
</reference>
<proteinExistence type="predicted"/>
<name>A0AAV1V5C7_9STRA</name>
<evidence type="ECO:0000313" key="1">
    <source>
        <dbReference type="EMBL" id="CAK7940928.1"/>
    </source>
</evidence>
<accession>A0AAV1V5C7</accession>
<comment type="caution">
    <text evidence="1">The sequence shown here is derived from an EMBL/GenBank/DDBJ whole genome shotgun (WGS) entry which is preliminary data.</text>
</comment>
<protein>
    <submittedName>
        <fullName evidence="1">Uncharacterized protein</fullName>
    </submittedName>
</protein>
<gene>
    <name evidence="1" type="ORF">PM001_LOCUS26078</name>
</gene>
<dbReference type="AlphaFoldDB" id="A0AAV1V5C7"/>